<dbReference type="EMBL" id="PKMF04000635">
    <property type="protein sequence ID" value="KAK7823380.1"/>
    <property type="molecule type" value="Genomic_DNA"/>
</dbReference>
<organism evidence="2 3">
    <name type="scientific">Quercus suber</name>
    <name type="common">Cork oak</name>
    <dbReference type="NCBI Taxonomy" id="58331"/>
    <lineage>
        <taxon>Eukaryota</taxon>
        <taxon>Viridiplantae</taxon>
        <taxon>Streptophyta</taxon>
        <taxon>Embryophyta</taxon>
        <taxon>Tracheophyta</taxon>
        <taxon>Spermatophyta</taxon>
        <taxon>Magnoliopsida</taxon>
        <taxon>eudicotyledons</taxon>
        <taxon>Gunneridae</taxon>
        <taxon>Pentapetalae</taxon>
        <taxon>rosids</taxon>
        <taxon>fabids</taxon>
        <taxon>Fagales</taxon>
        <taxon>Fagaceae</taxon>
        <taxon>Quercus</taxon>
    </lineage>
</organism>
<evidence type="ECO:0000313" key="3">
    <source>
        <dbReference type="Proteomes" id="UP000237347"/>
    </source>
</evidence>
<proteinExistence type="predicted"/>
<comment type="caution">
    <text evidence="2">The sequence shown here is derived from an EMBL/GenBank/DDBJ whole genome shotgun (WGS) entry which is preliminary data.</text>
</comment>
<feature type="domain" description="Reverse transcriptase zinc-binding" evidence="1">
    <location>
        <begin position="30"/>
        <end position="99"/>
    </location>
</feature>
<keyword evidence="3" id="KW-1185">Reference proteome</keyword>
<sequence length="145" mass="16526">MEIKATPIPYSKLREDRLSWSSSSSGKFHLKDAYHIVWKIPSLPRIKCFLWQCCHQSILVRALLAKRGMNISPICPMCNAAPETISHALRDCPKVQSFWNSFSPPVSASIFYGTQILDWLRLNCKSMQQCDVADLDWAILFPIAV</sequence>
<name>A0AAW0J9C7_QUESU</name>
<evidence type="ECO:0000313" key="2">
    <source>
        <dbReference type="EMBL" id="KAK7823380.1"/>
    </source>
</evidence>
<dbReference type="AlphaFoldDB" id="A0AAW0J9C7"/>
<gene>
    <name evidence="2" type="ORF">CFP56_035603</name>
</gene>
<dbReference type="InterPro" id="IPR026960">
    <property type="entry name" value="RVT-Znf"/>
</dbReference>
<dbReference type="Proteomes" id="UP000237347">
    <property type="component" value="Unassembled WGS sequence"/>
</dbReference>
<accession>A0AAW0J9C7</accession>
<reference evidence="2 3" key="1">
    <citation type="journal article" date="2018" name="Sci. Data">
        <title>The draft genome sequence of cork oak.</title>
        <authorList>
            <person name="Ramos A.M."/>
            <person name="Usie A."/>
            <person name="Barbosa P."/>
            <person name="Barros P.M."/>
            <person name="Capote T."/>
            <person name="Chaves I."/>
            <person name="Simoes F."/>
            <person name="Abreu I."/>
            <person name="Carrasquinho I."/>
            <person name="Faro C."/>
            <person name="Guimaraes J.B."/>
            <person name="Mendonca D."/>
            <person name="Nobrega F."/>
            <person name="Rodrigues L."/>
            <person name="Saibo N.J.M."/>
            <person name="Varela M.C."/>
            <person name="Egas C."/>
            <person name="Matos J."/>
            <person name="Miguel C.M."/>
            <person name="Oliveira M.M."/>
            <person name="Ricardo C.P."/>
            <person name="Goncalves S."/>
        </authorList>
    </citation>
    <scope>NUCLEOTIDE SEQUENCE [LARGE SCALE GENOMIC DNA]</scope>
    <source>
        <strain evidence="3">cv. HL8</strain>
    </source>
</reference>
<protein>
    <submittedName>
        <fullName evidence="2">Ribonuclease h protein</fullName>
    </submittedName>
</protein>
<dbReference type="Pfam" id="PF13966">
    <property type="entry name" value="zf-RVT"/>
    <property type="match status" value="1"/>
</dbReference>
<evidence type="ECO:0000259" key="1">
    <source>
        <dbReference type="Pfam" id="PF13966"/>
    </source>
</evidence>